<dbReference type="RefSeq" id="WP_072866048.1">
    <property type="nucleotide sequence ID" value="NZ_FQUI01000060.1"/>
</dbReference>
<dbReference type="STRING" id="1122195.SAMN02745164_02178"/>
<keyword evidence="2" id="KW-1185">Reference proteome</keyword>
<sequence length="59" mass="6731">MNEKYRIILKQKAPLHIGYGKNIKTFNGTLPYIPSFTFKGAVVASMNLEEERFSHEKSG</sequence>
<accession>A0A1M5AFY9</accession>
<dbReference type="Proteomes" id="UP000184334">
    <property type="component" value="Unassembled WGS sequence"/>
</dbReference>
<evidence type="ECO:0000313" key="1">
    <source>
        <dbReference type="EMBL" id="SHF29054.1"/>
    </source>
</evidence>
<comment type="caution">
    <text evidence="1">The sequence shown here is derived from an EMBL/GenBank/DDBJ whole genome shotgun (WGS) entry which is preliminary data.</text>
</comment>
<dbReference type="AlphaFoldDB" id="A0A1M5AFY9"/>
<dbReference type="OrthoDB" id="47284at2"/>
<reference evidence="1" key="1">
    <citation type="submission" date="2016-11" db="EMBL/GenBank/DDBJ databases">
        <authorList>
            <person name="Varghese N."/>
            <person name="Submissions S."/>
        </authorList>
    </citation>
    <scope>NUCLEOTIDE SEQUENCE [LARGE SCALE GENOMIC DNA]</scope>
    <source>
        <strain evidence="1">DSM 16785</strain>
    </source>
</reference>
<evidence type="ECO:0000313" key="2">
    <source>
        <dbReference type="Proteomes" id="UP000184334"/>
    </source>
</evidence>
<organism evidence="1 2">
    <name type="scientific">Marinitoga hydrogenitolerans (strain DSM 16785 / JCM 12826 / AT1271)</name>
    <dbReference type="NCBI Taxonomy" id="1122195"/>
    <lineage>
        <taxon>Bacteria</taxon>
        <taxon>Thermotogati</taxon>
        <taxon>Thermotogota</taxon>
        <taxon>Thermotogae</taxon>
        <taxon>Petrotogales</taxon>
        <taxon>Petrotogaceae</taxon>
        <taxon>Marinitoga</taxon>
    </lineage>
</organism>
<dbReference type="EMBL" id="FQUI01000060">
    <property type="protein sequence ID" value="SHF29054.1"/>
    <property type="molecule type" value="Genomic_DNA"/>
</dbReference>
<gene>
    <name evidence="1" type="ORF">SAMN02745164_02178</name>
</gene>
<protein>
    <submittedName>
        <fullName evidence="1">Uncharacterized protein</fullName>
    </submittedName>
</protein>
<name>A0A1M5AFY9_MARH1</name>
<proteinExistence type="predicted"/>